<evidence type="ECO:0008006" key="5">
    <source>
        <dbReference type="Google" id="ProtNLM"/>
    </source>
</evidence>
<dbReference type="NCBIfam" id="TIGR01066">
    <property type="entry name" value="rplM_bact"/>
    <property type="match status" value="1"/>
</dbReference>
<dbReference type="HAMAP" id="MF_01366">
    <property type="entry name" value="Ribosomal_uL13"/>
    <property type="match status" value="1"/>
</dbReference>
<dbReference type="GO" id="GO:0003729">
    <property type="term" value="F:mRNA binding"/>
    <property type="evidence" value="ECO:0007669"/>
    <property type="project" value="TreeGrafter"/>
</dbReference>
<dbReference type="Gene3D" id="3.90.1180.10">
    <property type="entry name" value="Ribosomal protein L13"/>
    <property type="match status" value="1"/>
</dbReference>
<accession>A0A381QBY7</accession>
<dbReference type="FunFam" id="3.90.1180.10:FF:000001">
    <property type="entry name" value="50S ribosomal protein L13"/>
    <property type="match status" value="1"/>
</dbReference>
<dbReference type="GO" id="GO:0022625">
    <property type="term" value="C:cytosolic large ribosomal subunit"/>
    <property type="evidence" value="ECO:0007669"/>
    <property type="project" value="TreeGrafter"/>
</dbReference>
<dbReference type="EMBL" id="UINC01001281">
    <property type="protein sequence ID" value="SUZ76520.1"/>
    <property type="molecule type" value="Genomic_DNA"/>
</dbReference>
<protein>
    <recommendedName>
        <fullName evidence="5">50S ribosomal protein L13</fullName>
    </recommendedName>
</protein>
<dbReference type="PROSITE" id="PS00783">
    <property type="entry name" value="RIBOSOMAL_L13"/>
    <property type="match status" value="1"/>
</dbReference>
<dbReference type="PANTHER" id="PTHR11545">
    <property type="entry name" value="RIBOSOMAL PROTEIN L13"/>
    <property type="match status" value="1"/>
</dbReference>
<evidence type="ECO:0000256" key="3">
    <source>
        <dbReference type="ARBA" id="ARBA00023274"/>
    </source>
</evidence>
<keyword evidence="2" id="KW-0689">Ribosomal protein</keyword>
<dbReference type="GO" id="GO:0017148">
    <property type="term" value="P:negative regulation of translation"/>
    <property type="evidence" value="ECO:0007669"/>
    <property type="project" value="TreeGrafter"/>
</dbReference>
<evidence type="ECO:0000256" key="2">
    <source>
        <dbReference type="ARBA" id="ARBA00022980"/>
    </source>
</evidence>
<keyword evidence="3" id="KW-0687">Ribonucleoprotein</keyword>
<dbReference type="GO" id="GO:0006412">
    <property type="term" value="P:translation"/>
    <property type="evidence" value="ECO:0007669"/>
    <property type="project" value="InterPro"/>
</dbReference>
<dbReference type="InterPro" id="IPR005823">
    <property type="entry name" value="Ribosomal_uL13_bac-type"/>
</dbReference>
<proteinExistence type="inferred from homology"/>
<dbReference type="InterPro" id="IPR036899">
    <property type="entry name" value="Ribosomal_uL13_sf"/>
</dbReference>
<sequence length="143" mass="16110">MKTQSFKQSDIEQSWILVDAKDKTLGRLASALASRLRGKHRPEFTPNADLGDYIVVINANKINVTGDKLNQKKYFKHSGYPGGIKSKSLDKVIKNSPEDAIRMAVKGMLPKNKMGKKMLTKLKIYKDNDHPHQAQNPNTLDTF</sequence>
<name>A0A381QBY7_9ZZZZ</name>
<comment type="similarity">
    <text evidence="1">Belongs to the universal ribosomal protein uL13 family.</text>
</comment>
<dbReference type="AlphaFoldDB" id="A0A381QBY7"/>
<dbReference type="InterPro" id="IPR023563">
    <property type="entry name" value="Ribosomal_uL13_CS"/>
</dbReference>
<dbReference type="PANTHER" id="PTHR11545:SF2">
    <property type="entry name" value="LARGE RIBOSOMAL SUBUNIT PROTEIN UL13M"/>
    <property type="match status" value="1"/>
</dbReference>
<evidence type="ECO:0000313" key="4">
    <source>
        <dbReference type="EMBL" id="SUZ76520.1"/>
    </source>
</evidence>
<dbReference type="Pfam" id="PF00572">
    <property type="entry name" value="Ribosomal_L13"/>
    <property type="match status" value="1"/>
</dbReference>
<gene>
    <name evidence="4" type="ORF">METZ01_LOCUS29374</name>
</gene>
<reference evidence="4" key="1">
    <citation type="submission" date="2018-05" db="EMBL/GenBank/DDBJ databases">
        <authorList>
            <person name="Lanie J.A."/>
            <person name="Ng W.-L."/>
            <person name="Kazmierczak K.M."/>
            <person name="Andrzejewski T.M."/>
            <person name="Davidsen T.M."/>
            <person name="Wayne K.J."/>
            <person name="Tettelin H."/>
            <person name="Glass J.I."/>
            <person name="Rusch D."/>
            <person name="Podicherti R."/>
            <person name="Tsui H.-C.T."/>
            <person name="Winkler M.E."/>
        </authorList>
    </citation>
    <scope>NUCLEOTIDE SEQUENCE</scope>
</reference>
<evidence type="ECO:0000256" key="1">
    <source>
        <dbReference type="ARBA" id="ARBA00006227"/>
    </source>
</evidence>
<organism evidence="4">
    <name type="scientific">marine metagenome</name>
    <dbReference type="NCBI Taxonomy" id="408172"/>
    <lineage>
        <taxon>unclassified sequences</taxon>
        <taxon>metagenomes</taxon>
        <taxon>ecological metagenomes</taxon>
    </lineage>
</organism>
<dbReference type="SUPFAM" id="SSF52161">
    <property type="entry name" value="Ribosomal protein L13"/>
    <property type="match status" value="1"/>
</dbReference>
<dbReference type="PIRSF" id="PIRSF002181">
    <property type="entry name" value="Ribosomal_L13"/>
    <property type="match status" value="1"/>
</dbReference>
<dbReference type="InterPro" id="IPR005822">
    <property type="entry name" value="Ribosomal_uL13"/>
</dbReference>
<dbReference type="GO" id="GO:0003735">
    <property type="term" value="F:structural constituent of ribosome"/>
    <property type="evidence" value="ECO:0007669"/>
    <property type="project" value="InterPro"/>
</dbReference>
<dbReference type="CDD" id="cd00392">
    <property type="entry name" value="Ribosomal_L13"/>
    <property type="match status" value="1"/>
</dbReference>